<dbReference type="InterPro" id="IPR009060">
    <property type="entry name" value="UBA-like_sf"/>
</dbReference>
<dbReference type="InterPro" id="IPR006636">
    <property type="entry name" value="STI1_HS-bd"/>
</dbReference>
<dbReference type="SMART" id="SM00213">
    <property type="entry name" value="UBQ"/>
    <property type="match status" value="1"/>
</dbReference>
<protein>
    <recommendedName>
        <fullName evidence="6">Ubiquitin domain-containing protein DSK2</fullName>
    </recommendedName>
</protein>
<evidence type="ECO:0000259" key="3">
    <source>
        <dbReference type="PROSITE" id="PS50053"/>
    </source>
</evidence>
<dbReference type="PANTHER" id="PTHR10677:SF3">
    <property type="entry name" value="FI07626P-RELATED"/>
    <property type="match status" value="1"/>
</dbReference>
<dbReference type="OrthoDB" id="267397at2759"/>
<dbReference type="PANTHER" id="PTHR10677">
    <property type="entry name" value="UBIQUILIN"/>
    <property type="match status" value="1"/>
</dbReference>
<evidence type="ECO:0000256" key="1">
    <source>
        <dbReference type="SAM" id="MobiDB-lite"/>
    </source>
</evidence>
<dbReference type="GO" id="GO:0030674">
    <property type="term" value="F:protein-macromolecule adaptor activity"/>
    <property type="evidence" value="ECO:0007669"/>
    <property type="project" value="EnsemblFungi"/>
</dbReference>
<dbReference type="InterPro" id="IPR015496">
    <property type="entry name" value="Ubiquilin"/>
</dbReference>
<dbReference type="PRINTS" id="PR00348">
    <property type="entry name" value="UBIQUITIN"/>
</dbReference>
<dbReference type="Gene3D" id="1.10.8.10">
    <property type="entry name" value="DNA helicase RuvA subunit, C-terminal domain"/>
    <property type="match status" value="1"/>
</dbReference>
<dbReference type="GO" id="GO:0072665">
    <property type="term" value="P:protein localization to vacuole"/>
    <property type="evidence" value="ECO:0007669"/>
    <property type="project" value="EnsemblFungi"/>
</dbReference>
<evidence type="ECO:0000313" key="4">
    <source>
        <dbReference type="EMBL" id="OZJ02197.1"/>
    </source>
</evidence>
<dbReference type="Pfam" id="PF23195">
    <property type="entry name" value="UBQLN1"/>
    <property type="match status" value="1"/>
</dbReference>
<feature type="region of interest" description="Disordered" evidence="1">
    <location>
        <begin position="241"/>
        <end position="265"/>
    </location>
</feature>
<dbReference type="PROSITE" id="PS50030">
    <property type="entry name" value="UBA"/>
    <property type="match status" value="1"/>
</dbReference>
<dbReference type="FunFam" id="1.10.8.10:FF:000079">
    <property type="entry name" value="Ubiquitin family protein"/>
    <property type="match status" value="1"/>
</dbReference>
<dbReference type="InterPro" id="IPR000626">
    <property type="entry name" value="Ubiquitin-like_dom"/>
</dbReference>
<dbReference type="InterPro" id="IPR015940">
    <property type="entry name" value="UBA"/>
</dbReference>
<dbReference type="AlphaFoldDB" id="A0A261XUZ2"/>
<dbReference type="GO" id="GO:0036503">
    <property type="term" value="P:ERAD pathway"/>
    <property type="evidence" value="ECO:0007669"/>
    <property type="project" value="EnsemblFungi"/>
</dbReference>
<dbReference type="SMART" id="SM00165">
    <property type="entry name" value="UBA"/>
    <property type="match status" value="1"/>
</dbReference>
<evidence type="ECO:0000313" key="5">
    <source>
        <dbReference type="Proteomes" id="UP000242875"/>
    </source>
</evidence>
<dbReference type="GO" id="GO:0006511">
    <property type="term" value="P:ubiquitin-dependent protein catabolic process"/>
    <property type="evidence" value="ECO:0007669"/>
    <property type="project" value="TreeGrafter"/>
</dbReference>
<dbReference type="PROSITE" id="PS50053">
    <property type="entry name" value="UBIQUITIN_2"/>
    <property type="match status" value="1"/>
</dbReference>
<dbReference type="EMBL" id="MVBO01000177">
    <property type="protein sequence ID" value="OZJ02197.1"/>
    <property type="molecule type" value="Genomic_DNA"/>
</dbReference>
<dbReference type="Gene3D" id="3.10.20.90">
    <property type="entry name" value="Phosphatidylinositol 3-kinase Catalytic Subunit, Chain A, domain 1"/>
    <property type="match status" value="1"/>
</dbReference>
<keyword evidence="5" id="KW-1185">Reference proteome</keyword>
<sequence>MAININVKCSNDTKYVIAIEPSKTVLEFKQAIAEQSDTPAERQRLIYSGRVLKDADTLESYKVQDGHTVHMVRGAGASSNASATSNTSSAIPGPQTNTSTATTTAANTAPASNASQNPYAALGGNMINPWGMGSPNAANSNPFGAMGDMGGMGMDPALMSQMLQNPAFAQYMSSMLQNPDVIESVIAQNPQLAAMAPGLRETMQSPQFRQMISNPQYLQQMAQFSAAMQSMGMAPNMGGFGTPTTTPNTATNQPGTPSTPAPQNPFAALAPPTGTQGSQPGNTTNPFAFDPNMMQQMMAAFGAGNPTSAPADTRPPEERFQVQLQQLNEMGFWDAARNIQALQRCGGNVNAAIEMLLNGTI</sequence>
<dbReference type="FunFam" id="3.10.20.90:FF:000205">
    <property type="entry name" value="2'-5'-oligoadenylate synthase-like protein 2"/>
    <property type="match status" value="1"/>
</dbReference>
<dbReference type="GO" id="GO:0005829">
    <property type="term" value="C:cytosol"/>
    <property type="evidence" value="ECO:0007669"/>
    <property type="project" value="TreeGrafter"/>
</dbReference>
<feature type="compositionally biased region" description="Low complexity" evidence="1">
    <location>
        <begin position="241"/>
        <end position="256"/>
    </location>
</feature>
<evidence type="ECO:0008006" key="6">
    <source>
        <dbReference type="Google" id="ProtNLM"/>
    </source>
</evidence>
<dbReference type="SMART" id="SM00727">
    <property type="entry name" value="STI1"/>
    <property type="match status" value="2"/>
</dbReference>
<dbReference type="Pfam" id="PF00240">
    <property type="entry name" value="ubiquitin"/>
    <property type="match status" value="1"/>
</dbReference>
<name>A0A261XUZ2_9FUNG</name>
<evidence type="ECO:0000259" key="2">
    <source>
        <dbReference type="PROSITE" id="PS50030"/>
    </source>
</evidence>
<reference evidence="4 5" key="1">
    <citation type="journal article" date="2017" name="Mycologia">
        <title>Bifiguratus adelaidae, gen. et sp. nov., a new member of Mucoromycotina in endophytic and soil-dwelling habitats.</title>
        <authorList>
            <person name="Torres-Cruz T.J."/>
            <person name="Billingsley Tobias T.L."/>
            <person name="Almatruk M."/>
            <person name="Hesse C."/>
            <person name="Kuske C.R."/>
            <person name="Desiro A."/>
            <person name="Benucci G.M."/>
            <person name="Bonito G."/>
            <person name="Stajich J.E."/>
            <person name="Dunlap C."/>
            <person name="Arnold A.E."/>
            <person name="Porras-Alfaro A."/>
        </authorList>
    </citation>
    <scope>NUCLEOTIDE SEQUENCE [LARGE SCALE GENOMIC DNA]</scope>
    <source>
        <strain evidence="4 5">AZ0501</strain>
    </source>
</reference>
<comment type="caution">
    <text evidence="4">The sequence shown here is derived from an EMBL/GenBank/DDBJ whole genome shotgun (WGS) entry which is preliminary data.</text>
</comment>
<dbReference type="CDD" id="cd16106">
    <property type="entry name" value="Ubl_Dsk2p_like"/>
    <property type="match status" value="1"/>
</dbReference>
<proteinExistence type="predicted"/>
<dbReference type="Pfam" id="PF00627">
    <property type="entry name" value="UBA"/>
    <property type="match status" value="1"/>
</dbReference>
<gene>
    <name evidence="4" type="ORF">BZG36_04755</name>
</gene>
<accession>A0A261XUZ2</accession>
<feature type="domain" description="UBA" evidence="2">
    <location>
        <begin position="315"/>
        <end position="359"/>
    </location>
</feature>
<dbReference type="Proteomes" id="UP000242875">
    <property type="component" value="Unassembled WGS sequence"/>
</dbReference>
<dbReference type="SUPFAM" id="SSF46934">
    <property type="entry name" value="UBA-like"/>
    <property type="match status" value="1"/>
</dbReference>
<dbReference type="InterPro" id="IPR019956">
    <property type="entry name" value="Ubiquitin_dom"/>
</dbReference>
<dbReference type="InterPro" id="IPR038108">
    <property type="entry name" value="RPN13_DEUBAD_sf"/>
</dbReference>
<dbReference type="InterPro" id="IPR029071">
    <property type="entry name" value="Ubiquitin-like_domsf"/>
</dbReference>
<dbReference type="GO" id="GO:0030474">
    <property type="term" value="P:spindle pole body duplication"/>
    <property type="evidence" value="ECO:0007669"/>
    <property type="project" value="EnsemblFungi"/>
</dbReference>
<dbReference type="GO" id="GO:0036435">
    <property type="term" value="F:K48-linked polyubiquitin modification-dependent protein binding"/>
    <property type="evidence" value="ECO:0007669"/>
    <property type="project" value="EnsemblFungi"/>
</dbReference>
<feature type="domain" description="Ubiquitin-like" evidence="3">
    <location>
        <begin position="3"/>
        <end position="72"/>
    </location>
</feature>
<feature type="region of interest" description="Disordered" evidence="1">
    <location>
        <begin position="76"/>
        <end position="114"/>
    </location>
</feature>
<organism evidence="4 5">
    <name type="scientific">Bifiguratus adelaidae</name>
    <dbReference type="NCBI Taxonomy" id="1938954"/>
    <lineage>
        <taxon>Eukaryota</taxon>
        <taxon>Fungi</taxon>
        <taxon>Fungi incertae sedis</taxon>
        <taxon>Mucoromycota</taxon>
        <taxon>Mucoromycotina</taxon>
        <taxon>Endogonomycetes</taxon>
        <taxon>Endogonales</taxon>
        <taxon>Endogonales incertae sedis</taxon>
        <taxon>Bifiguratus</taxon>
    </lineage>
</organism>
<dbReference type="Gene3D" id="1.10.2020.20">
    <property type="match status" value="1"/>
</dbReference>
<dbReference type="SUPFAM" id="SSF54236">
    <property type="entry name" value="Ubiquitin-like"/>
    <property type="match status" value="1"/>
</dbReference>